<reference evidence="3 4" key="1">
    <citation type="submission" date="2023-08" db="EMBL/GenBank/DDBJ databases">
        <title>Pleionea litopenaei sp. nov., isolated from stomach of juvenile Litopenaeus vannamei.</title>
        <authorList>
            <person name="Rho A.M."/>
            <person name="Hwang C.Y."/>
        </authorList>
    </citation>
    <scope>NUCLEOTIDE SEQUENCE [LARGE SCALE GENOMIC DNA]</scope>
    <source>
        <strain evidence="3 4">HL-JVS1</strain>
    </source>
</reference>
<dbReference type="InterPro" id="IPR052340">
    <property type="entry name" value="RNase_Y/CdgJ"/>
</dbReference>
<dbReference type="InterPro" id="IPR001633">
    <property type="entry name" value="EAL_dom"/>
</dbReference>
<dbReference type="Pfam" id="PF00563">
    <property type="entry name" value="EAL"/>
    <property type="match status" value="1"/>
</dbReference>
<sequence length="417" mass="47620">MRELDERVAAMKSEHSSSAPDILLARQPIFDRNMTLFGYELLYRQNDTAEQANFLCGDQATSLVLLNNYASLSQATEHHRVPAFINITENLIKAPEILPVKPEQVVLEVLENVTPDDKLVDALKRYKELGFKIALDDYPFTQEFERLLEHADYIKVDVLNYDMQVIQQKLDHLKNFDAQLLAEKVEDHNAYIDCLQLGFHLFQGYFFERPQIVRGKQIPTSKQQVMDLLAEVYSETAEPDKIAEKVSRDAQLSYRLLRIINSAAYGLSRKILSIKDAVVFLGLAELKRWIALLSFSANDDTPPELLRTLLIRGRSCELIAEYTQVANKDAYFTAGLFSGIDSLLNVDLSYLINELPLDTGIKQAILQYQGAMGETLRAVIQFEHAQWDLMSNEVELELINQCYFQAIQWCDELTASI</sequence>
<dbReference type="Pfam" id="PF08668">
    <property type="entry name" value="HDOD"/>
    <property type="match status" value="1"/>
</dbReference>
<feature type="domain" description="HDOD" evidence="2">
    <location>
        <begin position="218"/>
        <end position="403"/>
    </location>
</feature>
<dbReference type="RefSeq" id="WP_309201617.1">
    <property type="nucleotide sequence ID" value="NZ_CP133548.1"/>
</dbReference>
<dbReference type="Gene3D" id="3.20.20.450">
    <property type="entry name" value="EAL domain"/>
    <property type="match status" value="1"/>
</dbReference>
<dbReference type="KEGG" id="plei:Q9312_14720"/>
<protein>
    <submittedName>
        <fullName evidence="3">HDOD domain-containing protein</fullName>
    </submittedName>
</protein>
<evidence type="ECO:0000313" key="3">
    <source>
        <dbReference type="EMBL" id="WMS86472.1"/>
    </source>
</evidence>
<dbReference type="SUPFAM" id="SSF109604">
    <property type="entry name" value="HD-domain/PDEase-like"/>
    <property type="match status" value="1"/>
</dbReference>
<dbReference type="InterPro" id="IPR013976">
    <property type="entry name" value="HDOD"/>
</dbReference>
<accession>A0AA51RRU1</accession>
<keyword evidence="4" id="KW-1185">Reference proteome</keyword>
<dbReference type="Proteomes" id="UP001239782">
    <property type="component" value="Chromosome"/>
</dbReference>
<feature type="domain" description="EAL" evidence="1">
    <location>
        <begin position="1"/>
        <end position="224"/>
    </location>
</feature>
<evidence type="ECO:0000313" key="4">
    <source>
        <dbReference type="Proteomes" id="UP001239782"/>
    </source>
</evidence>
<dbReference type="PROSITE" id="PS50883">
    <property type="entry name" value="EAL"/>
    <property type="match status" value="1"/>
</dbReference>
<dbReference type="PROSITE" id="PS51833">
    <property type="entry name" value="HDOD"/>
    <property type="match status" value="1"/>
</dbReference>
<dbReference type="InterPro" id="IPR035919">
    <property type="entry name" value="EAL_sf"/>
</dbReference>
<dbReference type="SMART" id="SM00052">
    <property type="entry name" value="EAL"/>
    <property type="match status" value="1"/>
</dbReference>
<evidence type="ECO:0000259" key="2">
    <source>
        <dbReference type="PROSITE" id="PS51833"/>
    </source>
</evidence>
<dbReference type="PANTHER" id="PTHR33525">
    <property type="match status" value="1"/>
</dbReference>
<dbReference type="PANTHER" id="PTHR33525:SF4">
    <property type="entry name" value="CYCLIC DI-GMP PHOSPHODIESTERASE CDGJ"/>
    <property type="match status" value="1"/>
</dbReference>
<name>A0AA51RRU1_9GAMM</name>
<dbReference type="Gene3D" id="1.10.3210.10">
    <property type="entry name" value="Hypothetical protein af1432"/>
    <property type="match status" value="1"/>
</dbReference>
<evidence type="ECO:0000259" key="1">
    <source>
        <dbReference type="PROSITE" id="PS50883"/>
    </source>
</evidence>
<dbReference type="AlphaFoldDB" id="A0AA51RRU1"/>
<dbReference type="PIRSF" id="PIRSF003180">
    <property type="entry name" value="DiGMPpdiest_YuxH"/>
    <property type="match status" value="1"/>
</dbReference>
<gene>
    <name evidence="3" type="ORF">Q9312_14720</name>
</gene>
<organism evidence="3 4">
    <name type="scientific">Pleionea litopenaei</name>
    <dbReference type="NCBI Taxonomy" id="3070815"/>
    <lineage>
        <taxon>Bacteria</taxon>
        <taxon>Pseudomonadati</taxon>
        <taxon>Pseudomonadota</taxon>
        <taxon>Gammaproteobacteria</taxon>
        <taxon>Oceanospirillales</taxon>
        <taxon>Pleioneaceae</taxon>
        <taxon>Pleionea</taxon>
    </lineage>
</organism>
<proteinExistence type="predicted"/>
<dbReference type="InterPro" id="IPR014408">
    <property type="entry name" value="dGMP_Pdiesterase_EAL/HD-GYP"/>
</dbReference>
<dbReference type="EMBL" id="CP133548">
    <property type="protein sequence ID" value="WMS86472.1"/>
    <property type="molecule type" value="Genomic_DNA"/>
</dbReference>
<dbReference type="SUPFAM" id="SSF141868">
    <property type="entry name" value="EAL domain-like"/>
    <property type="match status" value="1"/>
</dbReference>